<feature type="transmembrane region" description="Helical" evidence="7">
    <location>
        <begin position="190"/>
        <end position="211"/>
    </location>
</feature>
<organism evidence="9 10">
    <name type="scientific">Paludisphaera borealis</name>
    <dbReference type="NCBI Taxonomy" id="1387353"/>
    <lineage>
        <taxon>Bacteria</taxon>
        <taxon>Pseudomonadati</taxon>
        <taxon>Planctomycetota</taxon>
        <taxon>Planctomycetia</taxon>
        <taxon>Isosphaerales</taxon>
        <taxon>Isosphaeraceae</taxon>
        <taxon>Paludisphaera</taxon>
    </lineage>
</organism>
<dbReference type="RefSeq" id="WP_145952124.1">
    <property type="nucleotide sequence ID" value="NZ_CP019082.1"/>
</dbReference>
<feature type="compositionally biased region" description="Pro residues" evidence="6">
    <location>
        <begin position="15"/>
        <end position="25"/>
    </location>
</feature>
<feature type="domain" description="Major facilitator superfamily (MFS) profile" evidence="8">
    <location>
        <begin position="38"/>
        <end position="465"/>
    </location>
</feature>
<keyword evidence="5 7" id="KW-0472">Membrane</keyword>
<feature type="transmembrane region" description="Helical" evidence="7">
    <location>
        <begin position="289"/>
        <end position="308"/>
    </location>
</feature>
<feature type="transmembrane region" description="Helical" evidence="7">
    <location>
        <begin position="163"/>
        <end position="184"/>
    </location>
</feature>
<feature type="transmembrane region" description="Helical" evidence="7">
    <location>
        <begin position="320"/>
        <end position="339"/>
    </location>
</feature>
<evidence type="ECO:0000256" key="6">
    <source>
        <dbReference type="SAM" id="MobiDB-lite"/>
    </source>
</evidence>
<gene>
    <name evidence="9" type="primary">bmr3_1</name>
    <name evidence="9" type="ORF">BSF38_02840</name>
</gene>
<evidence type="ECO:0000256" key="2">
    <source>
        <dbReference type="ARBA" id="ARBA00022448"/>
    </source>
</evidence>
<dbReference type="InterPro" id="IPR044770">
    <property type="entry name" value="MFS_spinster-like"/>
</dbReference>
<feature type="transmembrane region" description="Helical" evidence="7">
    <location>
        <begin position="131"/>
        <end position="151"/>
    </location>
</feature>
<dbReference type="OrthoDB" id="9773404at2"/>
<dbReference type="InterPro" id="IPR036259">
    <property type="entry name" value="MFS_trans_sf"/>
</dbReference>
<evidence type="ECO:0000259" key="8">
    <source>
        <dbReference type="PROSITE" id="PS50850"/>
    </source>
</evidence>
<evidence type="ECO:0000256" key="7">
    <source>
        <dbReference type="SAM" id="Phobius"/>
    </source>
</evidence>
<evidence type="ECO:0000256" key="1">
    <source>
        <dbReference type="ARBA" id="ARBA00004141"/>
    </source>
</evidence>
<evidence type="ECO:0000313" key="10">
    <source>
        <dbReference type="Proteomes" id="UP000186309"/>
    </source>
</evidence>
<feature type="transmembrane region" description="Helical" evidence="7">
    <location>
        <begin position="104"/>
        <end position="125"/>
    </location>
</feature>
<dbReference type="GO" id="GO:0022857">
    <property type="term" value="F:transmembrane transporter activity"/>
    <property type="evidence" value="ECO:0007669"/>
    <property type="project" value="InterPro"/>
</dbReference>
<dbReference type="PANTHER" id="PTHR23505:SF79">
    <property type="entry name" value="PROTEIN SPINSTER"/>
    <property type="match status" value="1"/>
</dbReference>
<dbReference type="EMBL" id="CP019082">
    <property type="protein sequence ID" value="APW61326.1"/>
    <property type="molecule type" value="Genomic_DNA"/>
</dbReference>
<dbReference type="Gene3D" id="1.20.1250.20">
    <property type="entry name" value="MFS general substrate transporter like domains"/>
    <property type="match status" value="1"/>
</dbReference>
<keyword evidence="4 7" id="KW-1133">Transmembrane helix</keyword>
<dbReference type="PANTHER" id="PTHR23505">
    <property type="entry name" value="SPINSTER"/>
    <property type="match status" value="1"/>
</dbReference>
<evidence type="ECO:0000256" key="4">
    <source>
        <dbReference type="ARBA" id="ARBA00022989"/>
    </source>
</evidence>
<feature type="transmembrane region" description="Helical" evidence="7">
    <location>
        <begin position="439"/>
        <end position="462"/>
    </location>
</feature>
<sequence length="493" mass="51318">MSQSSNESSAGGVPSPVPPSGASPLGEPRPAPWWAWGALGFLFLAQMLGSFDHWLFTALILPIGLELELLDEQAAWLSSLTLIAASLWAPTLGFFADRMRRPRLAALAIAAASLATIVTGMAASYDQLQAARVLVGIGGVSFRVIALTLLMDLFPRGVRARVLAAYFLALPAGAALGLGLGPALDIGLTWHTAFLIAGAPGLLVAMAALVLPEPARGISEGVAVPRLRLHEAVGPSVEDYVDLMVNSSYTYSVFGLTFTTFVIGGLFYWLPSFLTGVRMIPADRVGPMLAVVLPTAMAVGIAGGGWLADRWSKTNPRALFLVPAGAALTAIPVLLVVIFGKSQTAVVVAVFAATALLFANLGPCFAIIARVTAPNMRAVACGSALAVTHLLGDVWSPGLMGWVADVFGQTDSMATPFGKALAALGATPRVIAGRDPENLAAAFLTLPPALAIAAVVLLAGAWHLPRETALMLAKLRAAPPYSFPPQPQSRENP</sequence>
<feature type="transmembrane region" description="Helical" evidence="7">
    <location>
        <begin position="76"/>
        <end position="97"/>
    </location>
</feature>
<dbReference type="SUPFAM" id="SSF103473">
    <property type="entry name" value="MFS general substrate transporter"/>
    <property type="match status" value="1"/>
</dbReference>
<dbReference type="Pfam" id="PF07690">
    <property type="entry name" value="MFS_1"/>
    <property type="match status" value="1"/>
</dbReference>
<feature type="transmembrane region" description="Helical" evidence="7">
    <location>
        <begin position="33"/>
        <end position="56"/>
    </location>
</feature>
<keyword evidence="3 7" id="KW-0812">Transmembrane</keyword>
<proteinExistence type="predicted"/>
<dbReference type="KEGG" id="pbor:BSF38_02840"/>
<protein>
    <submittedName>
        <fullName evidence="9">Multidrug resistance protein 3</fullName>
    </submittedName>
</protein>
<evidence type="ECO:0000256" key="3">
    <source>
        <dbReference type="ARBA" id="ARBA00022692"/>
    </source>
</evidence>
<evidence type="ECO:0000256" key="5">
    <source>
        <dbReference type="ARBA" id="ARBA00023136"/>
    </source>
</evidence>
<feature type="region of interest" description="Disordered" evidence="6">
    <location>
        <begin position="1"/>
        <end position="25"/>
    </location>
</feature>
<name>A0A1U7CQZ9_9BACT</name>
<feature type="transmembrane region" description="Helical" evidence="7">
    <location>
        <begin position="249"/>
        <end position="269"/>
    </location>
</feature>
<feature type="transmembrane region" description="Helical" evidence="7">
    <location>
        <begin position="345"/>
        <end position="368"/>
    </location>
</feature>
<accession>A0A1U7CQZ9</accession>
<reference evidence="10" key="1">
    <citation type="submission" date="2016-12" db="EMBL/GenBank/DDBJ databases">
        <title>Comparative genomics of four Isosphaeraceae planctomycetes: a common pool of plasmids and glycoside hydrolase genes.</title>
        <authorList>
            <person name="Ivanova A."/>
        </authorList>
    </citation>
    <scope>NUCLEOTIDE SEQUENCE [LARGE SCALE GENOMIC DNA]</scope>
    <source>
        <strain evidence="10">PX4</strain>
    </source>
</reference>
<dbReference type="STRING" id="1387353.BSF38_02840"/>
<dbReference type="InterPro" id="IPR011701">
    <property type="entry name" value="MFS"/>
</dbReference>
<dbReference type="AlphaFoldDB" id="A0A1U7CQZ9"/>
<keyword evidence="10" id="KW-1185">Reference proteome</keyword>
<dbReference type="PROSITE" id="PS50850">
    <property type="entry name" value="MFS"/>
    <property type="match status" value="1"/>
</dbReference>
<dbReference type="GO" id="GO:0016020">
    <property type="term" value="C:membrane"/>
    <property type="evidence" value="ECO:0007669"/>
    <property type="project" value="UniProtKB-SubCell"/>
</dbReference>
<dbReference type="Proteomes" id="UP000186309">
    <property type="component" value="Chromosome"/>
</dbReference>
<comment type="subcellular location">
    <subcellularLocation>
        <location evidence="1">Membrane</location>
        <topology evidence="1">Multi-pass membrane protein</topology>
    </subcellularLocation>
</comment>
<dbReference type="InterPro" id="IPR020846">
    <property type="entry name" value="MFS_dom"/>
</dbReference>
<keyword evidence="2" id="KW-0813">Transport</keyword>
<evidence type="ECO:0000313" key="9">
    <source>
        <dbReference type="EMBL" id="APW61326.1"/>
    </source>
</evidence>